<reference evidence="1 2" key="1">
    <citation type="submission" date="2019-09" db="EMBL/GenBank/DDBJ databases">
        <authorList>
            <person name="Li Y."/>
        </authorList>
    </citation>
    <scope>NUCLEOTIDE SEQUENCE [LARGE SCALE GENOMIC DNA]</scope>
    <source>
        <strain evidence="1 2">L3-3HA</strain>
    </source>
</reference>
<comment type="caution">
    <text evidence="1">The sequence shown here is derived from an EMBL/GenBank/DDBJ whole genome shotgun (WGS) entry which is preliminary data.</text>
</comment>
<accession>A0A5J5FVQ9</accession>
<organism evidence="1 2">
    <name type="scientific">Affinibrenneria salicis</name>
    <dbReference type="NCBI Taxonomy" id="2590031"/>
    <lineage>
        <taxon>Bacteria</taxon>
        <taxon>Pseudomonadati</taxon>
        <taxon>Pseudomonadota</taxon>
        <taxon>Gammaproteobacteria</taxon>
        <taxon>Enterobacterales</taxon>
        <taxon>Pectobacteriaceae</taxon>
        <taxon>Affinibrenneria</taxon>
    </lineage>
</organism>
<proteinExistence type="predicted"/>
<dbReference type="AlphaFoldDB" id="A0A5J5FVQ9"/>
<dbReference type="Proteomes" id="UP000335415">
    <property type="component" value="Unassembled WGS sequence"/>
</dbReference>
<dbReference type="OrthoDB" id="9816539at2"/>
<gene>
    <name evidence="1" type="ORF">FJU30_18530</name>
</gene>
<dbReference type="RefSeq" id="WP_150436452.1">
    <property type="nucleotide sequence ID" value="NZ_VYKJ01000010.1"/>
</dbReference>
<evidence type="ECO:0000313" key="2">
    <source>
        <dbReference type="Proteomes" id="UP000335415"/>
    </source>
</evidence>
<evidence type="ECO:0000313" key="1">
    <source>
        <dbReference type="EMBL" id="KAA8997753.1"/>
    </source>
</evidence>
<sequence length="208" mass="23090">MSELYQQLLAVIPAAMPLPARLNDFYQWIEEHGRVERYGESLSGRLSDDWSVGSDIEFCVSGNPGLHYWFNKPALSDEIRRRLAIIANSGGDGSMIGLWLDDAGRSRFVHLGSGSGSTLCCVLADDLADFLRLVAIGYSELGFEGDFSAVPEADEEFQPVNRAFCQWVVATFGGEIPATGKTIVKYPDDMWKKDGQDPFGRWVRQQMG</sequence>
<name>A0A5J5FVQ9_9GAMM</name>
<keyword evidence="2" id="KW-1185">Reference proteome</keyword>
<dbReference type="EMBL" id="VYKJ01000010">
    <property type="protein sequence ID" value="KAA8997753.1"/>
    <property type="molecule type" value="Genomic_DNA"/>
</dbReference>
<evidence type="ECO:0008006" key="3">
    <source>
        <dbReference type="Google" id="ProtNLM"/>
    </source>
</evidence>
<protein>
    <recommendedName>
        <fullName evidence="3">SMI1/KNR4 family protein</fullName>
    </recommendedName>
</protein>